<evidence type="ECO:0000256" key="4">
    <source>
        <dbReference type="PIRSR" id="PIRSR602401-1"/>
    </source>
</evidence>
<evidence type="ECO:0000313" key="7">
    <source>
        <dbReference type="EMBL" id="EXC12318.1"/>
    </source>
</evidence>
<dbReference type="PRINTS" id="PR00385">
    <property type="entry name" value="P450"/>
</dbReference>
<dbReference type="PRINTS" id="PR00463">
    <property type="entry name" value="EP450I"/>
</dbReference>
<name>W9S5Y6_9ROSA</name>
<reference evidence="8" key="1">
    <citation type="submission" date="2013-01" db="EMBL/GenBank/DDBJ databases">
        <title>Draft Genome Sequence of a Mulberry Tree, Morus notabilis C.K. Schneid.</title>
        <authorList>
            <person name="He N."/>
            <person name="Zhao S."/>
        </authorList>
    </citation>
    <scope>NUCLEOTIDE SEQUENCE</scope>
</reference>
<feature type="binding site" description="axial binding residue" evidence="4">
    <location>
        <position position="468"/>
    </location>
    <ligand>
        <name>heme</name>
        <dbReference type="ChEBI" id="CHEBI:30413"/>
    </ligand>
    <ligandPart>
        <name>Fe</name>
        <dbReference type="ChEBI" id="CHEBI:18248"/>
    </ligandPart>
</feature>
<dbReference type="AlphaFoldDB" id="W9S5Y6"/>
<dbReference type="InterPro" id="IPR017972">
    <property type="entry name" value="Cyt_P450_CS"/>
</dbReference>
<evidence type="ECO:0000256" key="2">
    <source>
        <dbReference type="ARBA" id="ARBA00022723"/>
    </source>
</evidence>
<sequence>MDDQAKLLNSLPKYCSWQDLQQYFATSSNSMIVLSLILLILSLYVFNTIIRGRKLNLPPSPTRLPIIGNLHQLAGALGLHRSFRALSEKYGPLILVHVFNAPTLVVSSEEMSREVLNNSAFLDRPLSKATNVLLYGSDIVFSRYGDYWRETKKLCVVELLSLKRVRAFRYVTEEEVATMTENIRGSCSQSEGVPVDLSKMFLAIASDIVSRCALGGKYERGDGRESFGVVSSRAMELLVSFSFEDLVPSLGWIDVLTGFNRRIRETAKELHSLLDRVIEEHKERSGDNQSDKKDLVDILLHAQKNGQLQVNLTQENIKAILMDMFIGGTDNNTAAMEWAMAELVKNPNLMRKAQEEVRRVVGNKSKIDETDIDQMEFLKCVIKEALRLHAPVMIPRETSALAKLKGYDIPARTRVVINAWAIQRDPKIWENAEEFIPDRFLNNNSNNAIDFKGNHSQFIPFGAGRRVCPGIMFAIAQVEYVLANLLYWFDWKLPPGQNLENFDMTETGLAGLTIRKKIPLHLVPVMFSPSS</sequence>
<dbReference type="FunFam" id="1.10.630.10:FF:000011">
    <property type="entry name" value="Cytochrome P450 83B1"/>
    <property type="match status" value="1"/>
</dbReference>
<comment type="similarity">
    <text evidence="1 5">Belongs to the cytochrome P450 family.</text>
</comment>
<keyword evidence="6" id="KW-0812">Transmembrane</keyword>
<evidence type="ECO:0000313" key="8">
    <source>
        <dbReference type="Proteomes" id="UP000030645"/>
    </source>
</evidence>
<dbReference type="Gene3D" id="1.10.630.10">
    <property type="entry name" value="Cytochrome P450"/>
    <property type="match status" value="1"/>
</dbReference>
<accession>W9S5Y6</accession>
<keyword evidence="5" id="KW-0560">Oxidoreductase</keyword>
<dbReference type="GO" id="GO:0005506">
    <property type="term" value="F:iron ion binding"/>
    <property type="evidence" value="ECO:0007669"/>
    <property type="project" value="InterPro"/>
</dbReference>
<feature type="transmembrane region" description="Helical" evidence="6">
    <location>
        <begin position="20"/>
        <end position="46"/>
    </location>
</feature>
<dbReference type="Pfam" id="PF00067">
    <property type="entry name" value="p450"/>
    <property type="match status" value="1"/>
</dbReference>
<dbReference type="InterPro" id="IPR036396">
    <property type="entry name" value="Cyt_P450_sf"/>
</dbReference>
<keyword evidence="8" id="KW-1185">Reference proteome</keyword>
<dbReference type="GO" id="GO:0004497">
    <property type="term" value="F:monooxygenase activity"/>
    <property type="evidence" value="ECO:0007669"/>
    <property type="project" value="UniProtKB-KW"/>
</dbReference>
<keyword evidence="6" id="KW-0472">Membrane</keyword>
<organism evidence="7 8">
    <name type="scientific">Morus notabilis</name>
    <dbReference type="NCBI Taxonomy" id="981085"/>
    <lineage>
        <taxon>Eukaryota</taxon>
        <taxon>Viridiplantae</taxon>
        <taxon>Streptophyta</taxon>
        <taxon>Embryophyta</taxon>
        <taxon>Tracheophyta</taxon>
        <taxon>Spermatophyta</taxon>
        <taxon>Magnoliopsida</taxon>
        <taxon>eudicotyledons</taxon>
        <taxon>Gunneridae</taxon>
        <taxon>Pentapetalae</taxon>
        <taxon>rosids</taxon>
        <taxon>fabids</taxon>
        <taxon>Rosales</taxon>
        <taxon>Moraceae</taxon>
        <taxon>Moreae</taxon>
        <taxon>Morus</taxon>
    </lineage>
</organism>
<comment type="cofactor">
    <cofactor evidence="4">
        <name>heme</name>
        <dbReference type="ChEBI" id="CHEBI:30413"/>
    </cofactor>
</comment>
<dbReference type="eggNOG" id="KOG0156">
    <property type="taxonomic scope" value="Eukaryota"/>
</dbReference>
<dbReference type="KEGG" id="mnt:21387968"/>
<dbReference type="EMBL" id="KE345715">
    <property type="protein sequence ID" value="EXC12318.1"/>
    <property type="molecule type" value="Genomic_DNA"/>
</dbReference>
<dbReference type="PANTHER" id="PTHR47955:SF18">
    <property type="entry name" value="CYTOCHROME P450 71A1-LIKE"/>
    <property type="match status" value="1"/>
</dbReference>
<dbReference type="STRING" id="981085.W9S5Y6"/>
<keyword evidence="5" id="KW-0503">Monooxygenase</keyword>
<dbReference type="GO" id="GO:0016705">
    <property type="term" value="F:oxidoreductase activity, acting on paired donors, with incorporation or reduction of molecular oxygen"/>
    <property type="evidence" value="ECO:0007669"/>
    <property type="project" value="InterPro"/>
</dbReference>
<evidence type="ECO:0000256" key="5">
    <source>
        <dbReference type="RuleBase" id="RU000461"/>
    </source>
</evidence>
<dbReference type="Proteomes" id="UP000030645">
    <property type="component" value="Unassembled WGS sequence"/>
</dbReference>
<dbReference type="GO" id="GO:0020037">
    <property type="term" value="F:heme binding"/>
    <property type="evidence" value="ECO:0007669"/>
    <property type="project" value="InterPro"/>
</dbReference>
<dbReference type="PROSITE" id="PS00086">
    <property type="entry name" value="CYTOCHROME_P450"/>
    <property type="match status" value="1"/>
</dbReference>
<dbReference type="InterPro" id="IPR002401">
    <property type="entry name" value="Cyt_P450_E_grp-I"/>
</dbReference>
<dbReference type="OrthoDB" id="1470350at2759"/>
<evidence type="ECO:0000256" key="6">
    <source>
        <dbReference type="SAM" id="Phobius"/>
    </source>
</evidence>
<keyword evidence="3 4" id="KW-0408">Iron</keyword>
<dbReference type="PANTHER" id="PTHR47955">
    <property type="entry name" value="CYTOCHROME P450 FAMILY 71 PROTEIN"/>
    <property type="match status" value="1"/>
</dbReference>
<dbReference type="SUPFAM" id="SSF48264">
    <property type="entry name" value="Cytochrome P450"/>
    <property type="match status" value="1"/>
</dbReference>
<gene>
    <name evidence="7" type="ORF">L484_004466</name>
</gene>
<evidence type="ECO:0000256" key="3">
    <source>
        <dbReference type="ARBA" id="ARBA00023004"/>
    </source>
</evidence>
<keyword evidence="6" id="KW-1133">Transmembrane helix</keyword>
<proteinExistence type="inferred from homology"/>
<keyword evidence="2 4" id="KW-0479">Metal-binding</keyword>
<protein>
    <submittedName>
        <fullName evidence="7">Cytochrome P450 71A1</fullName>
    </submittedName>
</protein>
<dbReference type="CDD" id="cd11072">
    <property type="entry name" value="CYP71-like"/>
    <property type="match status" value="1"/>
</dbReference>
<evidence type="ECO:0000256" key="1">
    <source>
        <dbReference type="ARBA" id="ARBA00010617"/>
    </source>
</evidence>
<keyword evidence="4 5" id="KW-0349">Heme</keyword>
<dbReference type="InterPro" id="IPR001128">
    <property type="entry name" value="Cyt_P450"/>
</dbReference>